<protein>
    <submittedName>
        <fullName evidence="1">Uncharacterized protein</fullName>
    </submittedName>
</protein>
<reference evidence="2" key="1">
    <citation type="journal article" date="2019" name="Int. J. Syst. Evol. Microbiol.">
        <title>The Global Catalogue of Microorganisms (GCM) 10K type strain sequencing project: providing services to taxonomists for standard genome sequencing and annotation.</title>
        <authorList>
            <consortium name="The Broad Institute Genomics Platform"/>
            <consortium name="The Broad Institute Genome Sequencing Center for Infectious Disease"/>
            <person name="Wu L."/>
            <person name="Ma J."/>
        </authorList>
    </citation>
    <scope>NUCLEOTIDE SEQUENCE [LARGE SCALE GENOMIC DNA]</scope>
    <source>
        <strain evidence="2">CGMCC 1.18578</strain>
    </source>
</reference>
<evidence type="ECO:0000313" key="1">
    <source>
        <dbReference type="EMBL" id="MFC5530345.1"/>
    </source>
</evidence>
<dbReference type="RefSeq" id="WP_378112290.1">
    <property type="nucleotide sequence ID" value="NZ_JBHSNC010000041.1"/>
</dbReference>
<dbReference type="Proteomes" id="UP001596108">
    <property type="component" value="Unassembled WGS sequence"/>
</dbReference>
<organism evidence="1 2">
    <name type="scientific">Cohnella yongneupensis</name>
    <dbReference type="NCBI Taxonomy" id="425006"/>
    <lineage>
        <taxon>Bacteria</taxon>
        <taxon>Bacillati</taxon>
        <taxon>Bacillota</taxon>
        <taxon>Bacilli</taxon>
        <taxon>Bacillales</taxon>
        <taxon>Paenibacillaceae</taxon>
        <taxon>Cohnella</taxon>
    </lineage>
</organism>
<keyword evidence="2" id="KW-1185">Reference proteome</keyword>
<dbReference type="EMBL" id="JBHSNC010000041">
    <property type="protein sequence ID" value="MFC5530345.1"/>
    <property type="molecule type" value="Genomic_DNA"/>
</dbReference>
<name>A0ABW0QZQ5_9BACL</name>
<comment type="caution">
    <text evidence="1">The sequence shown here is derived from an EMBL/GenBank/DDBJ whole genome shotgun (WGS) entry which is preliminary data.</text>
</comment>
<accession>A0ABW0QZQ5</accession>
<proteinExistence type="predicted"/>
<gene>
    <name evidence="1" type="ORF">ACFPQ4_12985</name>
</gene>
<evidence type="ECO:0000313" key="2">
    <source>
        <dbReference type="Proteomes" id="UP001596108"/>
    </source>
</evidence>
<sequence length="79" mass="8897">MEHDDKDNQSKEAEALLAERLTEGQQGVGAPEVEAVKVLSPRWEIRVQAERDPVVEETKLYRAMADEVDGRYDGKLDGK</sequence>